<sequence length="147" mass="16902">MILSINSSFTLSFVKSLVLALIFTLSITPIIFFLTSANISWILMASSLWALGSILIFHPFVFYVYPHLMSKMGVYLLTSILIIVSVWFNVSMITLFLPYDYLYYTLFNATLTQITLWGSIYIIMVNAILTNFILISNVDFYKEESLF</sequence>
<protein>
    <submittedName>
        <fullName evidence="2">Uncharacterized protein</fullName>
    </submittedName>
</protein>
<reference evidence="2" key="1">
    <citation type="submission" date="2020-01" db="EMBL/GenBank/DDBJ databases">
        <authorList>
            <person name="Meier V. D."/>
            <person name="Meier V D."/>
        </authorList>
    </citation>
    <scope>NUCLEOTIDE SEQUENCE</scope>
    <source>
        <strain evidence="2">HLG_WM_MAG_05</strain>
    </source>
</reference>
<feature type="transmembrane region" description="Helical" evidence="1">
    <location>
        <begin position="12"/>
        <end position="35"/>
    </location>
</feature>
<keyword evidence="1" id="KW-0812">Transmembrane</keyword>
<evidence type="ECO:0000256" key="1">
    <source>
        <dbReference type="SAM" id="Phobius"/>
    </source>
</evidence>
<dbReference type="EMBL" id="CACVAU010000028">
    <property type="protein sequence ID" value="CAA6808351.1"/>
    <property type="molecule type" value="Genomic_DNA"/>
</dbReference>
<dbReference type="AlphaFoldDB" id="A0A6S6SZG7"/>
<name>A0A6S6SZG7_9BACT</name>
<evidence type="ECO:0000313" key="2">
    <source>
        <dbReference type="EMBL" id="CAA6808351.1"/>
    </source>
</evidence>
<feature type="transmembrane region" description="Helical" evidence="1">
    <location>
        <begin position="72"/>
        <end position="96"/>
    </location>
</feature>
<keyword evidence="1" id="KW-0472">Membrane</keyword>
<proteinExistence type="predicted"/>
<feature type="transmembrane region" description="Helical" evidence="1">
    <location>
        <begin position="41"/>
        <end position="65"/>
    </location>
</feature>
<gene>
    <name evidence="2" type="ORF">HELGO_WM13425</name>
</gene>
<keyword evidence="1" id="KW-1133">Transmembrane helix</keyword>
<organism evidence="2">
    <name type="scientific">uncultured Sulfurovum sp</name>
    <dbReference type="NCBI Taxonomy" id="269237"/>
    <lineage>
        <taxon>Bacteria</taxon>
        <taxon>Pseudomonadati</taxon>
        <taxon>Campylobacterota</taxon>
        <taxon>Epsilonproteobacteria</taxon>
        <taxon>Campylobacterales</taxon>
        <taxon>Sulfurovaceae</taxon>
        <taxon>Sulfurovum</taxon>
        <taxon>environmental samples</taxon>
    </lineage>
</organism>
<accession>A0A6S6SZG7</accession>
<feature type="transmembrane region" description="Helical" evidence="1">
    <location>
        <begin position="116"/>
        <end position="135"/>
    </location>
</feature>